<sequence length="157" mass="16967">MTASLELCPADLRGQPRSRYEIDCAGARLHVHARNVATVLRIEGEIDALNADLVAEAIRRFSRLKAPLILDLTHLDFIGTAGLSALQMLDDEHRSAGLHCSVVGGSALRRLTQAMPDHGLLLVDSVSQALAHIDAAVRARRRLVSGGPRQEEPQRAG</sequence>
<dbReference type="AlphaFoldDB" id="A0AAJ3TW68"/>
<proteinExistence type="predicted"/>
<comment type="caution">
    <text evidence="2">The sequence shown here is derived from an EMBL/GenBank/DDBJ whole genome shotgun (WGS) entry which is preliminary data.</text>
</comment>
<feature type="domain" description="STAS" evidence="1">
    <location>
        <begin position="27"/>
        <end position="140"/>
    </location>
</feature>
<dbReference type="SUPFAM" id="SSF52091">
    <property type="entry name" value="SpoIIaa-like"/>
    <property type="match status" value="1"/>
</dbReference>
<dbReference type="Gene3D" id="3.30.750.24">
    <property type="entry name" value="STAS domain"/>
    <property type="match status" value="1"/>
</dbReference>
<evidence type="ECO:0000313" key="3">
    <source>
        <dbReference type="Proteomes" id="UP000193387"/>
    </source>
</evidence>
<evidence type="ECO:0000259" key="1">
    <source>
        <dbReference type="PROSITE" id="PS50801"/>
    </source>
</evidence>
<dbReference type="InterPro" id="IPR036513">
    <property type="entry name" value="STAS_dom_sf"/>
</dbReference>
<dbReference type="RefSeq" id="WP_085254699.1">
    <property type="nucleotide sequence ID" value="NZ_LQPR01000019.1"/>
</dbReference>
<dbReference type="CDD" id="cd07043">
    <property type="entry name" value="STAS_anti-anti-sigma_factors"/>
    <property type="match status" value="1"/>
</dbReference>
<name>A0AAJ3TW68_9MYCO</name>
<gene>
    <name evidence="2" type="ORF">AWC23_07455</name>
</gene>
<dbReference type="EMBL" id="LQPR01000019">
    <property type="protein sequence ID" value="ORW73251.1"/>
    <property type="molecule type" value="Genomic_DNA"/>
</dbReference>
<dbReference type="Proteomes" id="UP000193387">
    <property type="component" value="Unassembled WGS sequence"/>
</dbReference>
<reference evidence="2 3" key="1">
    <citation type="submission" date="2016-01" db="EMBL/GenBank/DDBJ databases">
        <title>The new phylogeny of the genus Mycobacterium.</title>
        <authorList>
            <person name="Tarcisio F."/>
            <person name="Conor M."/>
            <person name="Antonella G."/>
            <person name="Elisabetta G."/>
            <person name="Giulia F.S."/>
            <person name="Sara T."/>
            <person name="Anna F."/>
            <person name="Clotilde B."/>
            <person name="Roberto B."/>
            <person name="Veronica D.S."/>
            <person name="Fabio R."/>
            <person name="Monica P."/>
            <person name="Olivier J."/>
            <person name="Enrico T."/>
            <person name="Nicola S."/>
        </authorList>
    </citation>
    <scope>NUCLEOTIDE SEQUENCE [LARGE SCALE GENOMIC DNA]</scope>
    <source>
        <strain evidence="2 3">DSM 44616</strain>
    </source>
</reference>
<keyword evidence="3" id="KW-1185">Reference proteome</keyword>
<dbReference type="Pfam" id="PF01740">
    <property type="entry name" value="STAS"/>
    <property type="match status" value="1"/>
</dbReference>
<dbReference type="PROSITE" id="PS50801">
    <property type="entry name" value="STAS"/>
    <property type="match status" value="1"/>
</dbReference>
<accession>A0AAJ3TW68</accession>
<organism evidence="2 3">
    <name type="scientific">Mycobacterium saskatchewanense</name>
    <dbReference type="NCBI Taxonomy" id="220927"/>
    <lineage>
        <taxon>Bacteria</taxon>
        <taxon>Bacillati</taxon>
        <taxon>Actinomycetota</taxon>
        <taxon>Actinomycetes</taxon>
        <taxon>Mycobacteriales</taxon>
        <taxon>Mycobacteriaceae</taxon>
        <taxon>Mycobacterium</taxon>
        <taxon>Mycobacterium simiae complex</taxon>
    </lineage>
</organism>
<dbReference type="InterPro" id="IPR002645">
    <property type="entry name" value="STAS_dom"/>
</dbReference>
<protein>
    <submittedName>
        <fullName evidence="2">Sulfate transporter</fullName>
    </submittedName>
</protein>
<evidence type="ECO:0000313" key="2">
    <source>
        <dbReference type="EMBL" id="ORW73251.1"/>
    </source>
</evidence>